<dbReference type="Proteomes" id="UP000001548">
    <property type="component" value="Unassembled WGS sequence"/>
</dbReference>
<protein>
    <submittedName>
        <fullName evidence="3">Deoxynucleoside kinase</fullName>
    </submittedName>
</protein>
<dbReference type="Pfam" id="PF01712">
    <property type="entry name" value="dNK"/>
    <property type="match status" value="1"/>
</dbReference>
<dbReference type="GO" id="GO:0019136">
    <property type="term" value="F:deoxynucleoside kinase activity"/>
    <property type="evidence" value="ECO:0000318"/>
    <property type="project" value="GO_Central"/>
</dbReference>
<keyword evidence="4" id="KW-1185">Reference proteome</keyword>
<dbReference type="PANTHER" id="PTHR10513">
    <property type="entry name" value="DEOXYNUCLEOSIDE KINASE"/>
    <property type="match status" value="1"/>
</dbReference>
<feature type="compositionally biased region" description="Polar residues" evidence="1">
    <location>
        <begin position="1"/>
        <end position="11"/>
    </location>
</feature>
<dbReference type="Gene3D" id="3.40.50.300">
    <property type="entry name" value="P-loop containing nucleotide triphosphate hydrolases"/>
    <property type="match status" value="1"/>
</dbReference>
<organism evidence="3 4">
    <name type="scientific">Giardia intestinalis (strain ATCC 50803 / WB clone C6)</name>
    <name type="common">Giardia lamblia</name>
    <dbReference type="NCBI Taxonomy" id="184922"/>
    <lineage>
        <taxon>Eukaryota</taxon>
        <taxon>Metamonada</taxon>
        <taxon>Diplomonadida</taxon>
        <taxon>Hexamitidae</taxon>
        <taxon>Giardiinae</taxon>
        <taxon>Giardia</taxon>
    </lineage>
</organism>
<dbReference type="KEGG" id="gla:GL50803_0013091"/>
<dbReference type="PANTHER" id="PTHR10513:SF35">
    <property type="entry name" value="DEOXYADENOSINE KINASE"/>
    <property type="match status" value="1"/>
</dbReference>
<keyword evidence="3" id="KW-0418">Kinase</keyword>
<keyword evidence="3" id="KW-0808">Transferase</keyword>
<dbReference type="VEuPathDB" id="GiardiaDB:GL50803_13091"/>
<evidence type="ECO:0000313" key="4">
    <source>
        <dbReference type="Proteomes" id="UP000001548"/>
    </source>
</evidence>
<comment type="caution">
    <text evidence="3">The sequence shown here is derived from an EMBL/GenBank/DDBJ whole genome shotgun (WGS) entry which is preliminary data.</text>
</comment>
<dbReference type="RefSeq" id="XP_001707489.1">
    <property type="nucleotide sequence ID" value="XM_001707437.1"/>
</dbReference>
<dbReference type="InterPro" id="IPR050566">
    <property type="entry name" value="Deoxyribonucleoside_kinase"/>
</dbReference>
<evidence type="ECO:0000256" key="1">
    <source>
        <dbReference type="SAM" id="MobiDB-lite"/>
    </source>
</evidence>
<dbReference type="AlphaFoldDB" id="A8BF61"/>
<evidence type="ECO:0000313" key="3">
    <source>
        <dbReference type="EMBL" id="KAE8305705.1"/>
    </source>
</evidence>
<dbReference type="GeneID" id="5700389"/>
<dbReference type="EMBL" id="AACB03000001">
    <property type="protein sequence ID" value="KAE8305705.1"/>
    <property type="molecule type" value="Genomic_DNA"/>
</dbReference>
<dbReference type="HOGENOM" id="CLU_809982_0_0_1"/>
<proteinExistence type="predicted"/>
<accession>A8BF61</accession>
<dbReference type="SUPFAM" id="SSF52540">
    <property type="entry name" value="P-loop containing nucleoside triphosphate hydrolases"/>
    <property type="match status" value="1"/>
</dbReference>
<dbReference type="GO" id="GO:0005737">
    <property type="term" value="C:cytoplasm"/>
    <property type="evidence" value="ECO:0000318"/>
    <property type="project" value="GO_Central"/>
</dbReference>
<gene>
    <name evidence="3" type="ORF">GL50803_0013091</name>
</gene>
<sequence>MSQYYEPQNQPAEPGLIDSKSSHWPVEDFLESVDIGINMDDNLVWKLSDFSSRVVPPVVIDPRIIVVDGPIGAGKSTFCKHLKKYLIDQGFEATIIEEAVADNHFGQNGGITLEEYYKNPRELAFQFQEQVVHALGKQLLHCRFAEEYQQYDFIIFDRWLPSTSAFILFKMSDGYITKEQGQYLHYLIDHYMLRAGILPAFHVRFAIDPAVCEDHIKDRASDDPHRLCEVDALDTIRQTNEFLLEHKGIYNPVVAIEPGHVGTIWSGGQYCLIKAAAVTRQFAITDAWFDIDEYHDRRYSFTIGDKQISSEAFFDRLSAWARKKKFFNAEPLTFGRFKEIMER</sequence>
<feature type="domain" description="Deoxynucleoside kinase" evidence="2">
    <location>
        <begin position="65"/>
        <end position="246"/>
    </location>
</feature>
<dbReference type="InterPro" id="IPR027417">
    <property type="entry name" value="P-loop_NTPase"/>
</dbReference>
<evidence type="ECO:0000259" key="2">
    <source>
        <dbReference type="Pfam" id="PF01712"/>
    </source>
</evidence>
<name>A8BF61_GIAIC</name>
<dbReference type="FunFam" id="3.40.50.300:FF:004285">
    <property type="entry name" value="Uncharacterized protein"/>
    <property type="match status" value="1"/>
</dbReference>
<feature type="region of interest" description="Disordered" evidence="1">
    <location>
        <begin position="1"/>
        <end position="20"/>
    </location>
</feature>
<reference evidence="3 4" key="1">
    <citation type="journal article" date="2007" name="Science">
        <title>Genomic minimalism in the early diverging intestinal parasite Giardia lamblia.</title>
        <authorList>
            <person name="Morrison H.G."/>
            <person name="McArthur A.G."/>
            <person name="Gillin F.D."/>
            <person name="Aley S.B."/>
            <person name="Adam R.D."/>
            <person name="Olsen G.J."/>
            <person name="Best A.A."/>
            <person name="Cande W.Z."/>
            <person name="Chen F."/>
            <person name="Cipriano M.J."/>
            <person name="Davids B.J."/>
            <person name="Dawson S.C."/>
            <person name="Elmendorf H.G."/>
            <person name="Hehl A.B."/>
            <person name="Holder M.E."/>
            <person name="Huse S.M."/>
            <person name="Kim U.U."/>
            <person name="Lasek-Nesselquist E."/>
            <person name="Manning G."/>
            <person name="Nigam A."/>
            <person name="Nixon J.E."/>
            <person name="Palm D."/>
            <person name="Passamaneck N.E."/>
            <person name="Prabhu A."/>
            <person name="Reich C.I."/>
            <person name="Reiner D.S."/>
            <person name="Samuelson J."/>
            <person name="Svard S.G."/>
            <person name="Sogin M.L."/>
        </authorList>
    </citation>
    <scope>NUCLEOTIDE SEQUENCE [LARGE SCALE GENOMIC DNA]</scope>
    <source>
        <strain evidence="3 4">WB C6</strain>
    </source>
</reference>
<dbReference type="OMA" id="HYLIDHY"/>
<dbReference type="InterPro" id="IPR031314">
    <property type="entry name" value="DNK_dom"/>
</dbReference>